<name>A0A9R1WED0_LACSA</name>
<sequence length="99" mass="11270">MFRGSSAAQEIFLLMPFSVTKSATRLTKLHIILNCIKFLGGTYNCIIDKRMEVLLEGLHMMLTIDYVPVELVGKNVRPMKKKKTEWNLQSGLQGINDEI</sequence>
<proteinExistence type="predicted"/>
<evidence type="ECO:0000313" key="2">
    <source>
        <dbReference type="Proteomes" id="UP000235145"/>
    </source>
</evidence>
<dbReference type="AlphaFoldDB" id="A0A9R1WED0"/>
<accession>A0A9R1WED0</accession>
<gene>
    <name evidence="1" type="ORF">LSAT_V11C200054760</name>
</gene>
<organism evidence="1 2">
    <name type="scientific">Lactuca sativa</name>
    <name type="common">Garden lettuce</name>
    <dbReference type="NCBI Taxonomy" id="4236"/>
    <lineage>
        <taxon>Eukaryota</taxon>
        <taxon>Viridiplantae</taxon>
        <taxon>Streptophyta</taxon>
        <taxon>Embryophyta</taxon>
        <taxon>Tracheophyta</taxon>
        <taxon>Spermatophyta</taxon>
        <taxon>Magnoliopsida</taxon>
        <taxon>eudicotyledons</taxon>
        <taxon>Gunneridae</taxon>
        <taxon>Pentapetalae</taxon>
        <taxon>asterids</taxon>
        <taxon>campanulids</taxon>
        <taxon>Asterales</taxon>
        <taxon>Asteraceae</taxon>
        <taxon>Cichorioideae</taxon>
        <taxon>Cichorieae</taxon>
        <taxon>Lactucinae</taxon>
        <taxon>Lactuca</taxon>
    </lineage>
</organism>
<protein>
    <submittedName>
        <fullName evidence="1">Uncharacterized protein</fullName>
    </submittedName>
</protein>
<comment type="caution">
    <text evidence="1">The sequence shown here is derived from an EMBL/GenBank/DDBJ whole genome shotgun (WGS) entry which is preliminary data.</text>
</comment>
<evidence type="ECO:0000313" key="1">
    <source>
        <dbReference type="EMBL" id="KAJ0223756.1"/>
    </source>
</evidence>
<dbReference type="Proteomes" id="UP000235145">
    <property type="component" value="Unassembled WGS sequence"/>
</dbReference>
<dbReference type="EMBL" id="NBSK02000002">
    <property type="protein sequence ID" value="KAJ0223756.1"/>
    <property type="molecule type" value="Genomic_DNA"/>
</dbReference>
<keyword evidence="2" id="KW-1185">Reference proteome</keyword>
<reference evidence="1 2" key="1">
    <citation type="journal article" date="2017" name="Nat. Commun.">
        <title>Genome assembly with in vitro proximity ligation data and whole-genome triplication in lettuce.</title>
        <authorList>
            <person name="Reyes-Chin-Wo S."/>
            <person name="Wang Z."/>
            <person name="Yang X."/>
            <person name="Kozik A."/>
            <person name="Arikit S."/>
            <person name="Song C."/>
            <person name="Xia L."/>
            <person name="Froenicke L."/>
            <person name="Lavelle D.O."/>
            <person name="Truco M.J."/>
            <person name="Xia R."/>
            <person name="Zhu S."/>
            <person name="Xu C."/>
            <person name="Xu H."/>
            <person name="Xu X."/>
            <person name="Cox K."/>
            <person name="Korf I."/>
            <person name="Meyers B.C."/>
            <person name="Michelmore R.W."/>
        </authorList>
    </citation>
    <scope>NUCLEOTIDE SEQUENCE [LARGE SCALE GENOMIC DNA]</scope>
    <source>
        <strain evidence="2">cv. Salinas</strain>
        <tissue evidence="1">Seedlings</tissue>
    </source>
</reference>